<reference evidence="2 3" key="1">
    <citation type="submission" date="2016-10" db="EMBL/GenBank/DDBJ databases">
        <authorList>
            <person name="de Groot N.N."/>
        </authorList>
    </citation>
    <scope>NUCLEOTIDE SEQUENCE [LARGE SCALE GENOMIC DNA]</scope>
    <source>
        <strain evidence="3">P4B,CCM 7963,CECT 7998,DSM 25260,IBRC-M 10614,KCTC 13821</strain>
    </source>
</reference>
<accession>A0A1G8G3C4</accession>
<gene>
    <name evidence="2" type="ORF">SAMN05216352_103205</name>
</gene>
<evidence type="ECO:0000256" key="1">
    <source>
        <dbReference type="SAM" id="Phobius"/>
    </source>
</evidence>
<evidence type="ECO:0000313" key="3">
    <source>
        <dbReference type="Proteomes" id="UP000199017"/>
    </source>
</evidence>
<dbReference type="Pfam" id="PF17259">
    <property type="entry name" value="DUF5325"/>
    <property type="match status" value="1"/>
</dbReference>
<proteinExistence type="predicted"/>
<feature type="transmembrane region" description="Helical" evidence="1">
    <location>
        <begin position="36"/>
        <end position="53"/>
    </location>
</feature>
<dbReference type="Proteomes" id="UP000199017">
    <property type="component" value="Unassembled WGS sequence"/>
</dbReference>
<evidence type="ECO:0000313" key="2">
    <source>
        <dbReference type="EMBL" id="SDH88849.1"/>
    </source>
</evidence>
<keyword evidence="3" id="KW-1185">Reference proteome</keyword>
<organism evidence="2 3">
    <name type="scientific">Alteribacillus bidgolensis</name>
    <dbReference type="NCBI Taxonomy" id="930129"/>
    <lineage>
        <taxon>Bacteria</taxon>
        <taxon>Bacillati</taxon>
        <taxon>Bacillota</taxon>
        <taxon>Bacilli</taxon>
        <taxon>Bacillales</taxon>
        <taxon>Bacillaceae</taxon>
        <taxon>Alteribacillus</taxon>
    </lineage>
</organism>
<dbReference type="AlphaFoldDB" id="A0A1G8G3C4"/>
<keyword evidence="1" id="KW-0472">Membrane</keyword>
<feature type="transmembrane region" description="Helical" evidence="1">
    <location>
        <begin position="12"/>
        <end position="30"/>
    </location>
</feature>
<sequence length="63" mass="7009">MEGETMNWEKVCFLFLAVFATLCIASLGVAVAERSFLIAAFCLIGLYSTFLLSRKLRARAETD</sequence>
<keyword evidence="1" id="KW-0812">Transmembrane</keyword>
<name>A0A1G8G3C4_9BACI</name>
<protein>
    <submittedName>
        <fullName evidence="2">Uncharacterized protein</fullName>
    </submittedName>
</protein>
<keyword evidence="1" id="KW-1133">Transmembrane helix</keyword>
<dbReference type="STRING" id="930129.SAMN05216352_103205"/>
<dbReference type="EMBL" id="FNDU01000003">
    <property type="protein sequence ID" value="SDH88849.1"/>
    <property type="molecule type" value="Genomic_DNA"/>
</dbReference>
<dbReference type="InterPro" id="IPR035211">
    <property type="entry name" value="DUF5325"/>
</dbReference>